<accession>E2ZB50</accession>
<dbReference type="Gene3D" id="3.90.1150.10">
    <property type="entry name" value="Aspartate Aminotransferase, domain 1"/>
    <property type="match status" value="1"/>
</dbReference>
<evidence type="ECO:0000256" key="2">
    <source>
        <dbReference type="ARBA" id="ARBA00006966"/>
    </source>
</evidence>
<dbReference type="InterPro" id="IPR015422">
    <property type="entry name" value="PyrdxlP-dep_Trfase_small"/>
</dbReference>
<evidence type="ECO:0000259" key="4">
    <source>
        <dbReference type="Pfam" id="PF01212"/>
    </source>
</evidence>
<protein>
    <submittedName>
        <fullName evidence="5">Beta-eliminating lyase</fullName>
    </submittedName>
</protein>
<dbReference type="Proteomes" id="UP000003195">
    <property type="component" value="Unassembled WGS sequence"/>
</dbReference>
<dbReference type="InterPro" id="IPR001597">
    <property type="entry name" value="ArAA_b-elim_lyase/Thr_aldolase"/>
</dbReference>
<keyword evidence="3" id="KW-0663">Pyridoxal phosphate</keyword>
<proteinExistence type="inferred from homology"/>
<dbReference type="STRING" id="706434.HMPREF9429_00676"/>
<comment type="similarity">
    <text evidence="2">Belongs to the threonine aldolase family.</text>
</comment>
<sequence>MIRFECDYLEGAVPEILEALAASAGEQHPGYGTDERTEHAKELIRQACDAPDAGVYFVVGGTQINLTVIGAALKNYQGVLAPVTSHINVHEAGAIELTGHKVLILPSEDGKLQPQQIEEYCRAYQADTHGFHIVQPGMVYISQTTETGTLYSKAELEAIHDVCRRYDLILFVDGARLGYALESPDCDMTLPDLARLCDVFTIGGTKQGALFGEAAVITNETLKREFPYHVKQRGALLAKGWLLGLQFETLFTDDLYFKAARHAADLAVVLHEGLKKLGFDFFYHHRTNQQLPILTKEQCDKLAEKEFTFDHFGDLPDGRVAIRLCTSWATKAEDVDALLTAMEEL</sequence>
<dbReference type="InterPro" id="IPR015424">
    <property type="entry name" value="PyrdxlP-dep_Trfase"/>
</dbReference>
<dbReference type="Pfam" id="PF01212">
    <property type="entry name" value="Beta_elim_lyase"/>
    <property type="match status" value="1"/>
</dbReference>
<dbReference type="RefSeq" id="WP_006941574.1">
    <property type="nucleotide sequence ID" value="NZ_GL538191.1"/>
</dbReference>
<reference evidence="5 6" key="1">
    <citation type="submission" date="2010-08" db="EMBL/GenBank/DDBJ databases">
        <authorList>
            <person name="Weinstock G."/>
            <person name="Sodergren E."/>
            <person name="Clifton S."/>
            <person name="Fulton L."/>
            <person name="Fulton B."/>
            <person name="Courtney L."/>
            <person name="Fronick C."/>
            <person name="Harrison M."/>
            <person name="Strong C."/>
            <person name="Farmer C."/>
            <person name="Delahaunty K."/>
            <person name="Markovic C."/>
            <person name="Hall O."/>
            <person name="Minx P."/>
            <person name="Tomlinson C."/>
            <person name="Mitreva M."/>
            <person name="Hou S."/>
            <person name="Chen J."/>
            <person name="Wollam A."/>
            <person name="Pepin K.H."/>
            <person name="Johnson M."/>
            <person name="Bhonagiri V."/>
            <person name="Zhang X."/>
            <person name="Suruliraj S."/>
            <person name="Warren W."/>
            <person name="Chinwalla A."/>
            <person name="Mardis E.R."/>
            <person name="Wilson R.K."/>
        </authorList>
    </citation>
    <scope>NUCLEOTIDE SEQUENCE [LARGE SCALE GENOMIC DNA]</scope>
    <source>
        <strain evidence="5 6">F0359</strain>
    </source>
</reference>
<comment type="cofactor">
    <cofactor evidence="1">
        <name>pyridoxal 5'-phosphate</name>
        <dbReference type="ChEBI" id="CHEBI:597326"/>
    </cofactor>
</comment>
<evidence type="ECO:0000256" key="1">
    <source>
        <dbReference type="ARBA" id="ARBA00001933"/>
    </source>
</evidence>
<feature type="domain" description="Aromatic amino acid beta-eliminating lyase/threonine aldolase" evidence="4">
    <location>
        <begin position="13"/>
        <end position="229"/>
    </location>
</feature>
<dbReference type="EMBL" id="AECS01000018">
    <property type="protein sequence ID" value="EFQ04470.1"/>
    <property type="molecule type" value="Genomic_DNA"/>
</dbReference>
<keyword evidence="6" id="KW-1185">Reference proteome</keyword>
<organism evidence="5 6">
    <name type="scientific">Megasphaera micronuciformis F0359</name>
    <dbReference type="NCBI Taxonomy" id="706434"/>
    <lineage>
        <taxon>Bacteria</taxon>
        <taxon>Bacillati</taxon>
        <taxon>Bacillota</taxon>
        <taxon>Negativicutes</taxon>
        <taxon>Veillonellales</taxon>
        <taxon>Veillonellaceae</taxon>
        <taxon>Megasphaera</taxon>
    </lineage>
</organism>
<dbReference type="AlphaFoldDB" id="E2ZB50"/>
<dbReference type="SUPFAM" id="SSF53383">
    <property type="entry name" value="PLP-dependent transferases"/>
    <property type="match status" value="1"/>
</dbReference>
<dbReference type="OrthoDB" id="9774495at2"/>
<gene>
    <name evidence="5" type="ORF">HMPREF9429_00676</name>
</gene>
<dbReference type="GO" id="GO:0016829">
    <property type="term" value="F:lyase activity"/>
    <property type="evidence" value="ECO:0007669"/>
    <property type="project" value="UniProtKB-KW"/>
</dbReference>
<dbReference type="PANTHER" id="PTHR48097:SF5">
    <property type="entry name" value="LOW SPECIFICITY L-THREONINE ALDOLASE"/>
    <property type="match status" value="1"/>
</dbReference>
<keyword evidence="5" id="KW-0456">Lyase</keyword>
<dbReference type="eggNOG" id="COG2008">
    <property type="taxonomic scope" value="Bacteria"/>
</dbReference>
<dbReference type="HOGENOM" id="CLU_049619_1_0_9"/>
<evidence type="ECO:0000313" key="5">
    <source>
        <dbReference type="EMBL" id="EFQ04470.1"/>
    </source>
</evidence>
<dbReference type="GO" id="GO:0006520">
    <property type="term" value="P:amino acid metabolic process"/>
    <property type="evidence" value="ECO:0007669"/>
    <property type="project" value="InterPro"/>
</dbReference>
<dbReference type="InterPro" id="IPR015421">
    <property type="entry name" value="PyrdxlP-dep_Trfase_major"/>
</dbReference>
<dbReference type="Gene3D" id="3.40.640.10">
    <property type="entry name" value="Type I PLP-dependent aspartate aminotransferase-like (Major domain)"/>
    <property type="match status" value="1"/>
</dbReference>
<evidence type="ECO:0000313" key="6">
    <source>
        <dbReference type="Proteomes" id="UP000003195"/>
    </source>
</evidence>
<name>E2ZB50_9FIRM</name>
<dbReference type="PANTHER" id="PTHR48097">
    <property type="entry name" value="L-THREONINE ALDOLASE-RELATED"/>
    <property type="match status" value="1"/>
</dbReference>
<evidence type="ECO:0000256" key="3">
    <source>
        <dbReference type="ARBA" id="ARBA00022898"/>
    </source>
</evidence>
<comment type="caution">
    <text evidence="5">The sequence shown here is derived from an EMBL/GenBank/DDBJ whole genome shotgun (WGS) entry which is preliminary data.</text>
</comment>